<dbReference type="Proteomes" id="UP000248616">
    <property type="component" value="Unassembled WGS sequence"/>
</dbReference>
<dbReference type="PROSITE" id="PS50005">
    <property type="entry name" value="TPR"/>
    <property type="match status" value="1"/>
</dbReference>
<dbReference type="InterPro" id="IPR019734">
    <property type="entry name" value="TPR_rpt"/>
</dbReference>
<dbReference type="SUPFAM" id="SSF48452">
    <property type="entry name" value="TPR-like"/>
    <property type="match status" value="1"/>
</dbReference>
<proteinExistence type="predicted"/>
<dbReference type="EMBL" id="MZXV01000038">
    <property type="protein sequence ID" value="PZV37080.1"/>
    <property type="molecule type" value="Genomic_DNA"/>
</dbReference>
<evidence type="ECO:0000313" key="4">
    <source>
        <dbReference type="EMBL" id="PZV37080.1"/>
    </source>
</evidence>
<gene>
    <name evidence="4" type="ORF">B5V02_18640</name>
</gene>
<keyword evidence="5" id="KW-1185">Reference proteome</keyword>
<keyword evidence="1" id="KW-0677">Repeat</keyword>
<dbReference type="Pfam" id="PF13174">
    <property type="entry name" value="TPR_6"/>
    <property type="match status" value="1"/>
</dbReference>
<evidence type="ECO:0000256" key="3">
    <source>
        <dbReference type="PROSITE-ProRule" id="PRU00339"/>
    </source>
</evidence>
<dbReference type="InterPro" id="IPR013105">
    <property type="entry name" value="TPR_2"/>
</dbReference>
<feature type="repeat" description="TPR" evidence="3">
    <location>
        <begin position="91"/>
        <end position="124"/>
    </location>
</feature>
<keyword evidence="2 3" id="KW-0802">TPR repeat</keyword>
<protein>
    <submittedName>
        <fullName evidence="4">Uncharacterized protein</fullName>
    </submittedName>
</protein>
<accession>A0A2W7C1U9</accession>
<sequence>MAWSPPAHSGGASFDDATNKEFEQAVALRTSGKLDEAEKVLEHIMKSSMRNDEVGIANVIKERGTIKFLQERWESAARYLGICYEIDSNDADTLEMLGKSLRMIGRYQEAETVYERAAYLDPDRFEVLDGLQNIHRRLGDNYQESDRPEQAEAEFGKALDIVAQMTKLSEGKSEEHLRVSKFAKAKIFYEKKSYSEAVDAYASLVSSYPDFRPAQEEQAALALDYAKDKGSPAQLQAALDQYRALYKSAKSTKELAYSGAGFAEAAGRTKDLPADTLAEAEQAARTALLDANPNDPYPHYASAVLMYAIDAKDDATSRLKEAIKLERKRAADPYQNDYARLVEYEKLMQAWTGN</sequence>
<evidence type="ECO:0000256" key="2">
    <source>
        <dbReference type="ARBA" id="ARBA00022803"/>
    </source>
</evidence>
<dbReference type="AlphaFoldDB" id="A0A2W7C1U9"/>
<dbReference type="InterPro" id="IPR011990">
    <property type="entry name" value="TPR-like_helical_dom_sf"/>
</dbReference>
<dbReference type="Pfam" id="PF07719">
    <property type="entry name" value="TPR_2"/>
    <property type="match status" value="1"/>
</dbReference>
<evidence type="ECO:0000256" key="1">
    <source>
        <dbReference type="ARBA" id="ARBA00022737"/>
    </source>
</evidence>
<evidence type="ECO:0000313" key="5">
    <source>
        <dbReference type="Proteomes" id="UP000248616"/>
    </source>
</evidence>
<reference evidence="5" key="1">
    <citation type="submission" date="2017-03" db="EMBL/GenBank/DDBJ databases">
        <authorList>
            <person name="Safronova V.I."/>
            <person name="Sazanova A.L."/>
            <person name="Chirak E.R."/>
        </authorList>
    </citation>
    <scope>NUCLEOTIDE SEQUENCE [LARGE SCALE GENOMIC DNA]</scope>
    <source>
        <strain evidence="5">Ach-343</strain>
    </source>
</reference>
<dbReference type="SMART" id="SM00028">
    <property type="entry name" value="TPR"/>
    <property type="match status" value="4"/>
</dbReference>
<organism evidence="4 5">
    <name type="scientific">Mesorhizobium kowhaii</name>
    <dbReference type="NCBI Taxonomy" id="1300272"/>
    <lineage>
        <taxon>Bacteria</taxon>
        <taxon>Pseudomonadati</taxon>
        <taxon>Pseudomonadota</taxon>
        <taxon>Alphaproteobacteria</taxon>
        <taxon>Hyphomicrobiales</taxon>
        <taxon>Phyllobacteriaceae</taxon>
        <taxon>Mesorhizobium</taxon>
    </lineage>
</organism>
<comment type="caution">
    <text evidence="4">The sequence shown here is derived from an EMBL/GenBank/DDBJ whole genome shotgun (WGS) entry which is preliminary data.</text>
</comment>
<dbReference type="Gene3D" id="1.25.40.10">
    <property type="entry name" value="Tetratricopeptide repeat domain"/>
    <property type="match status" value="1"/>
</dbReference>
<name>A0A2W7C1U9_9HYPH</name>